<dbReference type="OrthoDB" id="8239842at2"/>
<dbReference type="AlphaFoldDB" id="A0A0R3NBK0"/>
<name>A0A0R3NBK0_9BRAD</name>
<gene>
    <name evidence="1" type="ORF">CQ13_16505</name>
</gene>
<comment type="caution">
    <text evidence="1">The sequence shown here is derived from an EMBL/GenBank/DDBJ whole genome shotgun (WGS) entry which is preliminary data.</text>
</comment>
<evidence type="ECO:0000313" key="1">
    <source>
        <dbReference type="EMBL" id="KRR29515.1"/>
    </source>
</evidence>
<protein>
    <submittedName>
        <fullName evidence="1">Uncharacterized protein</fullName>
    </submittedName>
</protein>
<accession>A0A0R3NBK0</accession>
<dbReference type="RefSeq" id="WP_057842021.1">
    <property type="nucleotide sequence ID" value="NZ_LLYA01000024.1"/>
</dbReference>
<evidence type="ECO:0000313" key="2">
    <source>
        <dbReference type="Proteomes" id="UP000052023"/>
    </source>
</evidence>
<sequence length="80" mass="8804">MDQIAGMGRALDEMLVQLGGMVLKLSSPEVTRTAEERRALACSVNQYSLCAARSGDPRVHQLKAELEETIKPHLRLVASR</sequence>
<reference evidence="1 2" key="1">
    <citation type="submission" date="2014-03" db="EMBL/GenBank/DDBJ databases">
        <title>Bradyrhizobium valentinum sp. nov., isolated from effective nodules of Lupinus mariae-josephae, a lupine endemic of basic-lime soils in Eastern Spain.</title>
        <authorList>
            <person name="Duran D."/>
            <person name="Rey L."/>
            <person name="Navarro A."/>
            <person name="Busquets A."/>
            <person name="Imperial J."/>
            <person name="Ruiz-Argueso T."/>
        </authorList>
    </citation>
    <scope>NUCLEOTIDE SEQUENCE [LARGE SCALE GENOMIC DNA]</scope>
    <source>
        <strain evidence="1 2">Ro19</strain>
    </source>
</reference>
<keyword evidence="2" id="KW-1185">Reference proteome</keyword>
<dbReference type="EMBL" id="LLYA01000024">
    <property type="protein sequence ID" value="KRR29515.1"/>
    <property type="molecule type" value="Genomic_DNA"/>
</dbReference>
<dbReference type="Proteomes" id="UP000052023">
    <property type="component" value="Unassembled WGS sequence"/>
</dbReference>
<proteinExistence type="predicted"/>
<organism evidence="1 2">
    <name type="scientific">Bradyrhizobium retamae</name>
    <dbReference type="NCBI Taxonomy" id="1300035"/>
    <lineage>
        <taxon>Bacteria</taxon>
        <taxon>Pseudomonadati</taxon>
        <taxon>Pseudomonadota</taxon>
        <taxon>Alphaproteobacteria</taxon>
        <taxon>Hyphomicrobiales</taxon>
        <taxon>Nitrobacteraceae</taxon>
        <taxon>Bradyrhizobium</taxon>
    </lineage>
</organism>